<dbReference type="InterPro" id="IPR050155">
    <property type="entry name" value="HAD-like_hydrolase_sf"/>
</dbReference>
<evidence type="ECO:0000313" key="3">
    <source>
        <dbReference type="EMBL" id="TLX61743.1"/>
    </source>
</evidence>
<dbReference type="PANTHER" id="PTHR43434">
    <property type="entry name" value="PHOSPHOGLYCOLATE PHOSPHATASE"/>
    <property type="match status" value="1"/>
</dbReference>
<dbReference type="GO" id="GO:0005829">
    <property type="term" value="C:cytosol"/>
    <property type="evidence" value="ECO:0007669"/>
    <property type="project" value="TreeGrafter"/>
</dbReference>
<dbReference type="InterPro" id="IPR036412">
    <property type="entry name" value="HAD-like_sf"/>
</dbReference>
<dbReference type="InterPro" id="IPR041492">
    <property type="entry name" value="HAD_2"/>
</dbReference>
<name>A0A5R9QAH4_9GAMM</name>
<evidence type="ECO:0000313" key="4">
    <source>
        <dbReference type="Proteomes" id="UP000306753"/>
    </source>
</evidence>
<dbReference type="GO" id="GO:0006281">
    <property type="term" value="P:DNA repair"/>
    <property type="evidence" value="ECO:0007669"/>
    <property type="project" value="TreeGrafter"/>
</dbReference>
<dbReference type="InterPro" id="IPR023214">
    <property type="entry name" value="HAD_sf"/>
</dbReference>
<dbReference type="EMBL" id="QLAG01000035">
    <property type="protein sequence ID" value="TLX61743.1"/>
    <property type="molecule type" value="Genomic_DNA"/>
</dbReference>
<organism evidence="3 4">
    <name type="scientific">Stutzerimonas nosocomialis</name>
    <dbReference type="NCBI Taxonomy" id="1056496"/>
    <lineage>
        <taxon>Bacteria</taxon>
        <taxon>Pseudomonadati</taxon>
        <taxon>Pseudomonadota</taxon>
        <taxon>Gammaproteobacteria</taxon>
        <taxon>Pseudomonadales</taxon>
        <taxon>Pseudomonadaceae</taxon>
        <taxon>Stutzerimonas</taxon>
    </lineage>
</organism>
<dbReference type="AlphaFoldDB" id="A0A5R9QAH4"/>
<sequence length="228" mass="25355">MSKCELLIFDWDGTLADSIGRIVQAMHLAAAECDLPRLDDASVKGIIGLALPDAIACLYPQLTSAASIEVFRQRYSEHYLALEHQPSPLFPGVVEWLERFREQGMLLAVATGKSRRGLDRMLASCRWERYFDITRCADETAGKPDPLMLDEILVHCGKRADQAVMVGDSVFDLQMAQRAGMEAVAVSYGAQAPDVLAQHSPQRIINRFEELGEWLAARNACEVERYVG</sequence>
<dbReference type="SFLD" id="SFLDG01129">
    <property type="entry name" value="C1.5:_HAD__Beta-PGM__Phosphata"/>
    <property type="match status" value="1"/>
</dbReference>
<dbReference type="OrthoDB" id="9782449at2"/>
<evidence type="ECO:0000256" key="2">
    <source>
        <dbReference type="ARBA" id="ARBA00022723"/>
    </source>
</evidence>
<keyword evidence="2" id="KW-0479">Metal-binding</keyword>
<dbReference type="GO" id="GO:0046872">
    <property type="term" value="F:metal ion binding"/>
    <property type="evidence" value="ECO:0007669"/>
    <property type="project" value="UniProtKB-KW"/>
</dbReference>
<accession>A0A5R9QAH4</accession>
<reference evidence="3 4" key="1">
    <citation type="journal article" date="2017" name="Eur. J. Clin. Microbiol. Infect. Dis.">
        <title>Uncommonly isolated clinical Pseudomonas: identification and phylogenetic assignation.</title>
        <authorList>
            <person name="Mulet M."/>
            <person name="Gomila M."/>
            <person name="Ramirez A."/>
            <person name="Cardew S."/>
            <person name="Moore E.R."/>
            <person name="Lalucat J."/>
            <person name="Garcia-Valdes E."/>
        </authorList>
    </citation>
    <scope>NUCLEOTIDE SEQUENCE [LARGE SCALE GENOMIC DNA]</scope>
    <source>
        <strain evidence="3 4">SD129</strain>
    </source>
</reference>
<dbReference type="InterPro" id="IPR023198">
    <property type="entry name" value="PGP-like_dom2"/>
</dbReference>
<dbReference type="GO" id="GO:0008967">
    <property type="term" value="F:phosphoglycolate phosphatase activity"/>
    <property type="evidence" value="ECO:0007669"/>
    <property type="project" value="TreeGrafter"/>
</dbReference>
<dbReference type="InterPro" id="IPR006439">
    <property type="entry name" value="HAD-SF_hydro_IA"/>
</dbReference>
<dbReference type="NCBIfam" id="TIGR01549">
    <property type="entry name" value="HAD-SF-IA-v1"/>
    <property type="match status" value="1"/>
</dbReference>
<dbReference type="PANTHER" id="PTHR43434:SF24">
    <property type="entry name" value="HYDROLASE-RELATED"/>
    <property type="match status" value="1"/>
</dbReference>
<dbReference type="Gene3D" id="1.10.150.240">
    <property type="entry name" value="Putative phosphatase, domain 2"/>
    <property type="match status" value="1"/>
</dbReference>
<comment type="cofactor">
    <cofactor evidence="1">
        <name>Mg(2+)</name>
        <dbReference type="ChEBI" id="CHEBI:18420"/>
    </cofactor>
</comment>
<dbReference type="SFLD" id="SFLDG01135">
    <property type="entry name" value="C1.5.6:_HAD__Beta-PGM__Phospha"/>
    <property type="match status" value="1"/>
</dbReference>
<evidence type="ECO:0000256" key="1">
    <source>
        <dbReference type="ARBA" id="ARBA00001946"/>
    </source>
</evidence>
<keyword evidence="3" id="KW-0378">Hydrolase</keyword>
<gene>
    <name evidence="3" type="ORF">DN820_19845</name>
</gene>
<dbReference type="Proteomes" id="UP000306753">
    <property type="component" value="Unassembled WGS sequence"/>
</dbReference>
<protein>
    <submittedName>
        <fullName evidence="3">HAD family hydrolase</fullName>
    </submittedName>
</protein>
<dbReference type="SFLD" id="SFLDS00003">
    <property type="entry name" value="Haloacid_Dehalogenase"/>
    <property type="match status" value="1"/>
</dbReference>
<dbReference type="SUPFAM" id="SSF56784">
    <property type="entry name" value="HAD-like"/>
    <property type="match status" value="1"/>
</dbReference>
<dbReference type="RefSeq" id="WP_138409919.1">
    <property type="nucleotide sequence ID" value="NZ_QLAE01000038.1"/>
</dbReference>
<proteinExistence type="predicted"/>
<keyword evidence="4" id="KW-1185">Reference proteome</keyword>
<comment type="caution">
    <text evidence="3">The sequence shown here is derived from an EMBL/GenBank/DDBJ whole genome shotgun (WGS) entry which is preliminary data.</text>
</comment>
<dbReference type="Gene3D" id="3.40.50.1000">
    <property type="entry name" value="HAD superfamily/HAD-like"/>
    <property type="match status" value="1"/>
</dbReference>
<dbReference type="NCBIfam" id="TIGR01509">
    <property type="entry name" value="HAD-SF-IA-v3"/>
    <property type="match status" value="1"/>
</dbReference>
<dbReference type="Pfam" id="PF13419">
    <property type="entry name" value="HAD_2"/>
    <property type="match status" value="1"/>
</dbReference>